<dbReference type="Proteomes" id="UP000230828">
    <property type="component" value="Unassembled WGS sequence"/>
</dbReference>
<dbReference type="EMBL" id="PCXM01000022">
    <property type="protein sequence ID" value="PIR40173.1"/>
    <property type="molecule type" value="Genomic_DNA"/>
</dbReference>
<evidence type="ECO:0000313" key="3">
    <source>
        <dbReference type="Proteomes" id="UP000230828"/>
    </source>
</evidence>
<dbReference type="PANTHER" id="PTHR38590:SF1">
    <property type="entry name" value="BLL0828 PROTEIN"/>
    <property type="match status" value="1"/>
</dbReference>
<reference evidence="2 3" key="1">
    <citation type="submission" date="2017-09" db="EMBL/GenBank/DDBJ databases">
        <title>Depth-based differentiation of microbial function through sediment-hosted aquifers and enrichment of novel symbionts in the deep terrestrial subsurface.</title>
        <authorList>
            <person name="Probst A.J."/>
            <person name="Ladd B."/>
            <person name="Jarett J.K."/>
            <person name="Geller-Mcgrath D.E."/>
            <person name="Sieber C.M."/>
            <person name="Emerson J.B."/>
            <person name="Anantharaman K."/>
            <person name="Thomas B.C."/>
            <person name="Malmstrom R."/>
            <person name="Stieglmeier M."/>
            <person name="Klingl A."/>
            <person name="Woyke T."/>
            <person name="Ryan C.M."/>
            <person name="Banfield J.F."/>
        </authorList>
    </citation>
    <scope>NUCLEOTIDE SEQUENCE [LARGE SCALE GENOMIC DNA]</scope>
    <source>
        <strain evidence="2">CG10_big_fil_rev_8_21_14_0_10_34_34</strain>
    </source>
</reference>
<feature type="domain" description="DUF559" evidence="1">
    <location>
        <begin position="2"/>
        <end position="104"/>
    </location>
</feature>
<name>A0A2H0R0Z3_9BACT</name>
<dbReference type="InterPro" id="IPR047216">
    <property type="entry name" value="Endonuclease_DUF559_bact"/>
</dbReference>
<dbReference type="Pfam" id="PF04480">
    <property type="entry name" value="DUF559"/>
    <property type="match status" value="1"/>
</dbReference>
<dbReference type="InterPro" id="IPR007569">
    <property type="entry name" value="DUF559"/>
</dbReference>
<accession>A0A2H0R0Z3</accession>
<dbReference type="InterPro" id="IPR011335">
    <property type="entry name" value="Restrct_endonuc-II-like"/>
</dbReference>
<proteinExistence type="predicted"/>
<dbReference type="CDD" id="cd01038">
    <property type="entry name" value="Endonuclease_DUF559"/>
    <property type="match status" value="1"/>
</dbReference>
<evidence type="ECO:0000259" key="1">
    <source>
        <dbReference type="Pfam" id="PF04480"/>
    </source>
</evidence>
<protein>
    <recommendedName>
        <fullName evidence="1">DUF559 domain-containing protein</fullName>
    </recommendedName>
</protein>
<dbReference type="PANTHER" id="PTHR38590">
    <property type="entry name" value="BLL0828 PROTEIN"/>
    <property type="match status" value="1"/>
</dbReference>
<comment type="caution">
    <text evidence="2">The sequence shown here is derived from an EMBL/GenBank/DDBJ whole genome shotgun (WGS) entry which is preliminary data.</text>
</comment>
<evidence type="ECO:0000313" key="2">
    <source>
        <dbReference type="EMBL" id="PIR40173.1"/>
    </source>
</evidence>
<sequence>MKERRRRLRKRSTTQENLLWEKLRNRKIGSKFRRQHSIGGYILDFYCKEKRLLVEIDGGIHMKNEAKENDKVRDKYFRELNFKILRFKNDEIEKDIDRVVEKIKFFS</sequence>
<gene>
    <name evidence="2" type="ORF">COV33_01255</name>
</gene>
<dbReference type="Gene3D" id="3.40.960.10">
    <property type="entry name" value="VSR Endonuclease"/>
    <property type="match status" value="1"/>
</dbReference>
<dbReference type="SUPFAM" id="SSF52980">
    <property type="entry name" value="Restriction endonuclease-like"/>
    <property type="match status" value="1"/>
</dbReference>
<dbReference type="AlphaFoldDB" id="A0A2H0R0Z3"/>
<organism evidence="2 3">
    <name type="scientific">Candidatus Zambryskibacteria bacterium CG10_big_fil_rev_8_21_14_0_10_34_34</name>
    <dbReference type="NCBI Taxonomy" id="1975114"/>
    <lineage>
        <taxon>Bacteria</taxon>
        <taxon>Candidatus Zambryskiibacteriota</taxon>
    </lineage>
</organism>